<reference evidence="3" key="2">
    <citation type="submission" date="2023-05" db="EMBL/GenBank/DDBJ databases">
        <authorList>
            <consortium name="Lawrence Berkeley National Laboratory"/>
            <person name="Steindorff A."/>
            <person name="Hensen N."/>
            <person name="Bonometti L."/>
            <person name="Westerberg I."/>
            <person name="Brannstrom I.O."/>
            <person name="Guillou S."/>
            <person name="Cros-Aarteil S."/>
            <person name="Calhoun S."/>
            <person name="Haridas S."/>
            <person name="Kuo A."/>
            <person name="Mondo S."/>
            <person name="Pangilinan J."/>
            <person name="Riley R."/>
            <person name="Labutti K."/>
            <person name="Andreopoulos B."/>
            <person name="Lipzen A."/>
            <person name="Chen C."/>
            <person name="Yanf M."/>
            <person name="Daum C."/>
            <person name="Ng V."/>
            <person name="Clum A."/>
            <person name="Ohm R."/>
            <person name="Martin F."/>
            <person name="Silar P."/>
            <person name="Natvig D."/>
            <person name="Lalanne C."/>
            <person name="Gautier V."/>
            <person name="Ament-Velasquez S.L."/>
            <person name="Kruys A."/>
            <person name="Hutchinson M.I."/>
            <person name="Powell A.J."/>
            <person name="Barry K."/>
            <person name="Miller A.N."/>
            <person name="Grigoriev I.V."/>
            <person name="Debuchy R."/>
            <person name="Gladieux P."/>
            <person name="Thoren M.H."/>
            <person name="Johannesson H."/>
        </authorList>
    </citation>
    <scope>NUCLEOTIDE SEQUENCE</scope>
    <source>
        <strain evidence="3">PSN293</strain>
    </source>
</reference>
<organism evidence="3 4">
    <name type="scientific">Rhypophila decipiens</name>
    <dbReference type="NCBI Taxonomy" id="261697"/>
    <lineage>
        <taxon>Eukaryota</taxon>
        <taxon>Fungi</taxon>
        <taxon>Dikarya</taxon>
        <taxon>Ascomycota</taxon>
        <taxon>Pezizomycotina</taxon>
        <taxon>Sordariomycetes</taxon>
        <taxon>Sordariomycetidae</taxon>
        <taxon>Sordariales</taxon>
        <taxon>Naviculisporaceae</taxon>
        <taxon>Rhypophila</taxon>
    </lineage>
</organism>
<dbReference type="InterPro" id="IPR029063">
    <property type="entry name" value="SAM-dependent_MTases_sf"/>
</dbReference>
<evidence type="ECO:0000313" key="3">
    <source>
        <dbReference type="EMBL" id="KAK4213706.1"/>
    </source>
</evidence>
<keyword evidence="4" id="KW-1185">Reference proteome</keyword>
<dbReference type="SUPFAM" id="SSF53335">
    <property type="entry name" value="S-adenosyl-L-methionine-dependent methyltransferases"/>
    <property type="match status" value="1"/>
</dbReference>
<dbReference type="GO" id="GO:0008168">
    <property type="term" value="F:methyltransferase activity"/>
    <property type="evidence" value="ECO:0007669"/>
    <property type="project" value="TreeGrafter"/>
</dbReference>
<evidence type="ECO:0000256" key="1">
    <source>
        <dbReference type="ARBA" id="ARBA00038158"/>
    </source>
</evidence>
<dbReference type="EMBL" id="MU858105">
    <property type="protein sequence ID" value="KAK4213706.1"/>
    <property type="molecule type" value="Genomic_DNA"/>
</dbReference>
<comment type="similarity">
    <text evidence="1">Belongs to the methyltransferase superfamily. LaeA methyltransferase family.</text>
</comment>
<protein>
    <submittedName>
        <fullName evidence="3">Trans-aconitate 2-methyltransferase</fullName>
    </submittedName>
</protein>
<dbReference type="PANTHER" id="PTHR43591:SF10">
    <property type="entry name" value="ABC TRANSMEMBRANE TYPE-1 DOMAIN-CONTAINING PROTEIN-RELATED"/>
    <property type="match status" value="1"/>
</dbReference>
<dbReference type="AlphaFoldDB" id="A0AAN6Y984"/>
<accession>A0AAN6Y984</accession>
<dbReference type="Pfam" id="PF13489">
    <property type="entry name" value="Methyltransf_23"/>
    <property type="match status" value="1"/>
</dbReference>
<dbReference type="Gene3D" id="3.40.50.150">
    <property type="entry name" value="Vaccinia Virus protein VP39"/>
    <property type="match status" value="1"/>
</dbReference>
<feature type="compositionally biased region" description="Low complexity" evidence="2">
    <location>
        <begin position="72"/>
        <end position="84"/>
    </location>
</feature>
<evidence type="ECO:0000313" key="4">
    <source>
        <dbReference type="Proteomes" id="UP001301769"/>
    </source>
</evidence>
<dbReference type="CDD" id="cd02440">
    <property type="entry name" value="AdoMet_MTases"/>
    <property type="match status" value="1"/>
</dbReference>
<gene>
    <name evidence="3" type="ORF">QBC37DRAFT_422670</name>
</gene>
<dbReference type="Proteomes" id="UP001301769">
    <property type="component" value="Unassembled WGS sequence"/>
</dbReference>
<name>A0AAN6Y984_9PEZI</name>
<evidence type="ECO:0000256" key="2">
    <source>
        <dbReference type="SAM" id="MobiDB-lite"/>
    </source>
</evidence>
<reference evidence="3" key="1">
    <citation type="journal article" date="2023" name="Mol. Phylogenet. Evol.">
        <title>Genome-scale phylogeny and comparative genomics of the fungal order Sordariales.</title>
        <authorList>
            <person name="Hensen N."/>
            <person name="Bonometti L."/>
            <person name="Westerberg I."/>
            <person name="Brannstrom I.O."/>
            <person name="Guillou S."/>
            <person name="Cros-Aarteil S."/>
            <person name="Calhoun S."/>
            <person name="Haridas S."/>
            <person name="Kuo A."/>
            <person name="Mondo S."/>
            <person name="Pangilinan J."/>
            <person name="Riley R."/>
            <person name="LaButti K."/>
            <person name="Andreopoulos B."/>
            <person name="Lipzen A."/>
            <person name="Chen C."/>
            <person name="Yan M."/>
            <person name="Daum C."/>
            <person name="Ng V."/>
            <person name="Clum A."/>
            <person name="Steindorff A."/>
            <person name="Ohm R.A."/>
            <person name="Martin F."/>
            <person name="Silar P."/>
            <person name="Natvig D.O."/>
            <person name="Lalanne C."/>
            <person name="Gautier V."/>
            <person name="Ament-Velasquez S.L."/>
            <person name="Kruys A."/>
            <person name="Hutchinson M.I."/>
            <person name="Powell A.J."/>
            <person name="Barry K."/>
            <person name="Miller A.N."/>
            <person name="Grigoriev I.V."/>
            <person name="Debuchy R."/>
            <person name="Gladieux P."/>
            <person name="Hiltunen Thoren M."/>
            <person name="Johannesson H."/>
        </authorList>
    </citation>
    <scope>NUCLEOTIDE SEQUENCE</scope>
    <source>
        <strain evidence="3">PSN293</strain>
    </source>
</reference>
<feature type="region of interest" description="Disordered" evidence="2">
    <location>
        <begin position="33"/>
        <end position="96"/>
    </location>
</feature>
<proteinExistence type="inferred from homology"/>
<comment type="caution">
    <text evidence="3">The sequence shown here is derived from an EMBL/GenBank/DDBJ whole genome shotgun (WGS) entry which is preliminary data.</text>
</comment>
<sequence>MSTYLDDGGLGETPVQASPRDIEHISEIQTLPTKVATKALAPRITPPPADDDEGFHSMSSPDMDPKFILPAEEATNTTNPITTTNREEENDESDDEFLPTGWDATSSYASTSLTPSIYQHAYENGRRFHAYKHGRYPIPNDDLEQNREDMKHALMLELTDGKLFFAPIGDAPKKVIDVGTGTGIWAIEMGDQFPGSEVLGLDLSPIQPQWVPPNVRFVIDDVEDEWASGSGWDFVHFRSMALVLRDLQRAVDQSFRHLKPGGWIEFQESHGLPQCDDGTMNPETDFATQYYNLCQEAMGKFGMDLSIGASVGEYLTKAGFVNVSVIKKKAPLGTWPKDKTMRLIGLYTREIALHSIRSMDKPFANLGLSEMEREVWGAKMRAAVKDNHVHRYYSYYFWYAQKPEEE</sequence>
<feature type="region of interest" description="Disordered" evidence="2">
    <location>
        <begin position="1"/>
        <end position="21"/>
    </location>
</feature>
<dbReference type="PANTHER" id="PTHR43591">
    <property type="entry name" value="METHYLTRANSFERASE"/>
    <property type="match status" value="1"/>
</dbReference>